<dbReference type="Proteomes" id="UP000826212">
    <property type="component" value="Chromosome"/>
</dbReference>
<accession>A0AC61NQX4</accession>
<name>A0AC61NQX4_9BACT</name>
<gene>
    <name evidence="1" type="ORF">K4L44_13125</name>
</gene>
<proteinExistence type="predicted"/>
<evidence type="ECO:0000313" key="2">
    <source>
        <dbReference type="Proteomes" id="UP000826212"/>
    </source>
</evidence>
<sequence>MTNKLYILCLALFSLMIVKPAQGQENNNTSSPLSSFGVGELSNNSTGRSNSMGGTAIGIRDRNQINPTNPASYTARDSMSMVFEMGASGKQTRFNSSSSVNNTNDSNFDYIALSFRINDGLALAFGLQPYTNKGFNMLSTKNVGTDSEANILYNGSGSVTKFFFGTGVKVLKNLSLGVNADYYFGTLSTNYGTDFKNALTTDTYFSKTNRIRGLGLDAGLQYDINLKDDKLITIGAVYKLGTDLTRDYDVYDYYNSYVPNGQGGVVASKDTINYSTGKVKDVNIPYGLGLGFSFVNPDKLTVAADFYTEDWSNYNDNIGQQNNDVKYTRRYTASAGIEWIPEKYALRNYFKRISYRAGVKMENDYFTYKGNNIHTYAVTAGLGLPIARQRSTLNIGIEFGTKGSATQTAMRQDYTKLYISFALHDYWFFKRKID</sequence>
<reference evidence="1" key="1">
    <citation type="submission" date="2021-08" db="EMBL/GenBank/DDBJ databases">
        <title>Novel anaerobic bacterium isolated from sea squirt in East Sea, Republic of Korea.</title>
        <authorList>
            <person name="Nguyen T.H."/>
            <person name="Li Z."/>
            <person name="Lee Y.-J."/>
            <person name="Ko J."/>
            <person name="Kim S.-G."/>
        </authorList>
    </citation>
    <scope>NUCLEOTIDE SEQUENCE</scope>
    <source>
        <strain evidence="1">KCTC 25031</strain>
    </source>
</reference>
<dbReference type="EMBL" id="CP081303">
    <property type="protein sequence ID" value="QZE13509.1"/>
    <property type="molecule type" value="Genomic_DNA"/>
</dbReference>
<organism evidence="1 2">
    <name type="scientific">Halosquirtibacter laminarini</name>
    <dbReference type="NCBI Taxonomy" id="3374600"/>
    <lineage>
        <taxon>Bacteria</taxon>
        <taxon>Pseudomonadati</taxon>
        <taxon>Bacteroidota</taxon>
        <taxon>Bacteroidia</taxon>
        <taxon>Marinilabiliales</taxon>
        <taxon>Prolixibacteraceae</taxon>
        <taxon>Halosquirtibacter</taxon>
    </lineage>
</organism>
<evidence type="ECO:0000313" key="1">
    <source>
        <dbReference type="EMBL" id="QZE13509.1"/>
    </source>
</evidence>
<keyword evidence="2" id="KW-1185">Reference proteome</keyword>
<protein>
    <submittedName>
        <fullName evidence="1">Uncharacterized protein</fullName>
    </submittedName>
</protein>